<feature type="domain" description="Gp11 C-terminal" evidence="1">
    <location>
        <begin position="67"/>
        <end position="141"/>
    </location>
</feature>
<evidence type="ECO:0000259" key="1">
    <source>
        <dbReference type="Pfam" id="PF25754"/>
    </source>
</evidence>
<sequence>MLDNITTLINRYGPATCQMLADRLGHKPADIIPVLRRGVELQLFDDVNGFYRIKDEKNASRRKSYAWVEGTVVTHDVVMLSLTGWGDNCLSVVAELNRAGQKKGHPPFVIATLNPGQRTFTSSSTGDFITGFVVRYMPLDTHIVRSL</sequence>
<protein>
    <recommendedName>
        <fullName evidence="1">Gp11 C-terminal domain-containing protein</fullName>
    </recommendedName>
</protein>
<reference evidence="2" key="2">
    <citation type="submission" date="2020-11" db="EMBL/GenBank/DDBJ databases">
        <authorList>
            <consortium name="NCBI Pathogen Detection Project"/>
        </authorList>
    </citation>
    <scope>NUCLEOTIDE SEQUENCE</scope>
    <source>
        <strain evidence="2">R404</strain>
    </source>
</reference>
<dbReference type="InterPro" id="IPR057850">
    <property type="entry name" value="Gp11_C"/>
</dbReference>
<name>A0AAN5RH07_KLEOX</name>
<dbReference type="EMBL" id="DACSEO010000187">
    <property type="protein sequence ID" value="HAT1685368.1"/>
    <property type="molecule type" value="Genomic_DNA"/>
</dbReference>
<dbReference type="Pfam" id="PF25754">
    <property type="entry name" value="Gp11_C"/>
    <property type="match status" value="1"/>
</dbReference>
<comment type="caution">
    <text evidence="2">The sequence shown here is derived from an EMBL/GenBank/DDBJ whole genome shotgun (WGS) entry which is preliminary data.</text>
</comment>
<gene>
    <name evidence="2" type="ORF">I8Y21_006226</name>
</gene>
<dbReference type="AlphaFoldDB" id="A0AAN5RH07"/>
<reference evidence="2" key="1">
    <citation type="journal article" date="2018" name="Genome Biol.">
        <title>SKESA: strategic k-mer extension for scrupulous assemblies.</title>
        <authorList>
            <person name="Souvorov A."/>
            <person name="Agarwala R."/>
            <person name="Lipman D.J."/>
        </authorList>
    </citation>
    <scope>NUCLEOTIDE SEQUENCE</scope>
    <source>
        <strain evidence="2">R404</strain>
    </source>
</reference>
<dbReference type="Proteomes" id="UP000856143">
    <property type="component" value="Unassembled WGS sequence"/>
</dbReference>
<accession>A0AAN5RH07</accession>
<proteinExistence type="predicted"/>
<evidence type="ECO:0000313" key="3">
    <source>
        <dbReference type="Proteomes" id="UP000856143"/>
    </source>
</evidence>
<evidence type="ECO:0000313" key="2">
    <source>
        <dbReference type="EMBL" id="HAT1685368.1"/>
    </source>
</evidence>
<organism evidence="2 3">
    <name type="scientific">Klebsiella oxytoca</name>
    <dbReference type="NCBI Taxonomy" id="571"/>
    <lineage>
        <taxon>Bacteria</taxon>
        <taxon>Pseudomonadati</taxon>
        <taxon>Pseudomonadota</taxon>
        <taxon>Gammaproteobacteria</taxon>
        <taxon>Enterobacterales</taxon>
        <taxon>Enterobacteriaceae</taxon>
        <taxon>Klebsiella/Raoultella group</taxon>
        <taxon>Klebsiella</taxon>
    </lineage>
</organism>